<feature type="domain" description="Ionotropic glutamate receptor C-terminal" evidence="4">
    <location>
        <begin position="45"/>
        <end position="265"/>
    </location>
</feature>
<evidence type="ECO:0000313" key="6">
    <source>
        <dbReference type="Proteomes" id="UP000243799"/>
    </source>
</evidence>
<keyword evidence="6" id="KW-1185">Reference proteome</keyword>
<evidence type="ECO:0000256" key="2">
    <source>
        <dbReference type="SAM" id="SignalP"/>
    </source>
</evidence>
<dbReference type="AlphaFoldDB" id="A0A1I1C1W4"/>
<evidence type="ECO:0000256" key="1">
    <source>
        <dbReference type="ARBA" id="ARBA00022729"/>
    </source>
</evidence>
<dbReference type="Pfam" id="PF00497">
    <property type="entry name" value="SBP_bac_3"/>
    <property type="match status" value="1"/>
</dbReference>
<evidence type="ECO:0000259" key="3">
    <source>
        <dbReference type="SMART" id="SM00062"/>
    </source>
</evidence>
<dbReference type="Proteomes" id="UP000243799">
    <property type="component" value="Unassembled WGS sequence"/>
</dbReference>
<dbReference type="CDD" id="cd13713">
    <property type="entry name" value="PBP2_Cystine_like_1"/>
    <property type="match status" value="1"/>
</dbReference>
<feature type="domain" description="Solute-binding protein family 3/N-terminal" evidence="3">
    <location>
        <begin position="45"/>
        <end position="266"/>
    </location>
</feature>
<reference evidence="6" key="1">
    <citation type="submission" date="2016-10" db="EMBL/GenBank/DDBJ databases">
        <authorList>
            <person name="Varghese N."/>
            <person name="Submissions S."/>
        </authorList>
    </citation>
    <scope>NUCLEOTIDE SEQUENCE [LARGE SCALE GENOMIC DNA]</scope>
    <source>
        <strain evidence="6">CGMCC 4.3568</strain>
    </source>
</reference>
<dbReference type="GO" id="GO:0016020">
    <property type="term" value="C:membrane"/>
    <property type="evidence" value="ECO:0007669"/>
    <property type="project" value="InterPro"/>
</dbReference>
<dbReference type="SMART" id="SM00079">
    <property type="entry name" value="PBPe"/>
    <property type="match status" value="1"/>
</dbReference>
<accession>A0A1I1C1W4</accession>
<dbReference type="SUPFAM" id="SSF53850">
    <property type="entry name" value="Periplasmic binding protein-like II"/>
    <property type="match status" value="1"/>
</dbReference>
<keyword evidence="1 2" id="KW-0732">Signal</keyword>
<dbReference type="GO" id="GO:0015276">
    <property type="term" value="F:ligand-gated monoatomic ion channel activity"/>
    <property type="evidence" value="ECO:0007669"/>
    <property type="project" value="InterPro"/>
</dbReference>
<dbReference type="PANTHER" id="PTHR35936">
    <property type="entry name" value="MEMBRANE-BOUND LYTIC MUREIN TRANSGLYCOSYLASE F"/>
    <property type="match status" value="1"/>
</dbReference>
<dbReference type="STRING" id="490629.SAMN05216266_12029"/>
<protein>
    <submittedName>
        <fullName evidence="5">Cystine transport system substrate-binding protein</fullName>
    </submittedName>
</protein>
<gene>
    <name evidence="5" type="ORF">SAMN05216266_12029</name>
</gene>
<proteinExistence type="predicted"/>
<evidence type="ECO:0000259" key="4">
    <source>
        <dbReference type="SMART" id="SM00079"/>
    </source>
</evidence>
<sequence length="279" mass="30127">MGMSPVRRPLRAAISLLLVTASAVLAGCSGGGTDNVLQRVQDNGTLRVALTQANPPWNYLDDAGKPVGYDVDVAHEMARRIGVEDVEFVASNFQSFIEGVRAGRFDIVISGQTITDERKKQVDFSRPYQVNGVSIFVPAAGGAVSSLADLEGKTVAVSAGTTQEKFAREEIPGVQVKTYQNATLGLTDLSRGNADAMLVSRFQGTYLAKQNQLQVRPVGKLLESEVNAMSFRKGSTEFKKEIDQAIADMMADGTLTRISQQWLDLDMTQELQALPAEQG</sequence>
<dbReference type="InterPro" id="IPR001638">
    <property type="entry name" value="Solute-binding_3/MltF_N"/>
</dbReference>
<dbReference type="PROSITE" id="PS51257">
    <property type="entry name" value="PROKAR_LIPOPROTEIN"/>
    <property type="match status" value="1"/>
</dbReference>
<dbReference type="PANTHER" id="PTHR35936:SF19">
    <property type="entry name" value="AMINO-ACID-BINDING PROTEIN YXEM-RELATED"/>
    <property type="match status" value="1"/>
</dbReference>
<evidence type="ECO:0000313" key="5">
    <source>
        <dbReference type="EMBL" id="SFB56654.1"/>
    </source>
</evidence>
<dbReference type="SMART" id="SM00062">
    <property type="entry name" value="PBPb"/>
    <property type="match status" value="1"/>
</dbReference>
<feature type="chain" id="PRO_5038740758" evidence="2">
    <location>
        <begin position="27"/>
        <end position="279"/>
    </location>
</feature>
<dbReference type="EMBL" id="FOKG01000020">
    <property type="protein sequence ID" value="SFB56654.1"/>
    <property type="molecule type" value="Genomic_DNA"/>
</dbReference>
<dbReference type="InterPro" id="IPR001320">
    <property type="entry name" value="Iontro_rcpt_C"/>
</dbReference>
<organism evidence="5 6">
    <name type="scientific">Amycolatopsis marina</name>
    <dbReference type="NCBI Taxonomy" id="490629"/>
    <lineage>
        <taxon>Bacteria</taxon>
        <taxon>Bacillati</taxon>
        <taxon>Actinomycetota</taxon>
        <taxon>Actinomycetes</taxon>
        <taxon>Pseudonocardiales</taxon>
        <taxon>Pseudonocardiaceae</taxon>
        <taxon>Amycolatopsis</taxon>
    </lineage>
</organism>
<feature type="signal peptide" evidence="2">
    <location>
        <begin position="1"/>
        <end position="26"/>
    </location>
</feature>
<dbReference type="Gene3D" id="3.40.190.10">
    <property type="entry name" value="Periplasmic binding protein-like II"/>
    <property type="match status" value="2"/>
</dbReference>
<name>A0A1I1C1W4_9PSEU</name>